<reference evidence="2" key="1">
    <citation type="submission" date="2015-04" db="UniProtKB">
        <authorList>
            <consortium name="EnsemblPlants"/>
        </authorList>
    </citation>
    <scope>IDENTIFICATION</scope>
</reference>
<dbReference type="Proteomes" id="UP000026961">
    <property type="component" value="Chromosome 8"/>
</dbReference>
<reference evidence="2" key="2">
    <citation type="submission" date="2018-05" db="EMBL/GenBank/DDBJ databases">
        <title>OgluRS3 (Oryza glumaepatula Reference Sequence Version 3).</title>
        <authorList>
            <person name="Zhang J."/>
            <person name="Kudrna D."/>
            <person name="Lee S."/>
            <person name="Talag J."/>
            <person name="Welchert J."/>
            <person name="Wing R.A."/>
        </authorList>
    </citation>
    <scope>NUCLEOTIDE SEQUENCE [LARGE SCALE GENOMIC DNA]</scope>
</reference>
<dbReference type="EnsemblPlants" id="OGLUM08G06530.1">
    <property type="protein sequence ID" value="OGLUM08G06530.1"/>
    <property type="gene ID" value="OGLUM08G06530"/>
</dbReference>
<evidence type="ECO:0000313" key="3">
    <source>
        <dbReference type="Proteomes" id="UP000026961"/>
    </source>
</evidence>
<name>A0A0E0AS68_9ORYZ</name>
<protein>
    <submittedName>
        <fullName evidence="2">Uncharacterized protein</fullName>
    </submittedName>
</protein>
<dbReference type="Gramene" id="OGLUM08G06530.1">
    <property type="protein sequence ID" value="OGLUM08G06530.1"/>
    <property type="gene ID" value="OGLUM08G06530"/>
</dbReference>
<organism evidence="2">
    <name type="scientific">Oryza glumipatula</name>
    <dbReference type="NCBI Taxonomy" id="40148"/>
    <lineage>
        <taxon>Eukaryota</taxon>
        <taxon>Viridiplantae</taxon>
        <taxon>Streptophyta</taxon>
        <taxon>Embryophyta</taxon>
        <taxon>Tracheophyta</taxon>
        <taxon>Spermatophyta</taxon>
        <taxon>Magnoliopsida</taxon>
        <taxon>Liliopsida</taxon>
        <taxon>Poales</taxon>
        <taxon>Poaceae</taxon>
        <taxon>BOP clade</taxon>
        <taxon>Oryzoideae</taxon>
        <taxon>Oryzeae</taxon>
        <taxon>Oryzinae</taxon>
        <taxon>Oryza</taxon>
    </lineage>
</organism>
<keyword evidence="3" id="KW-1185">Reference proteome</keyword>
<evidence type="ECO:0000313" key="2">
    <source>
        <dbReference type="EnsemblPlants" id="OGLUM08G06530.1"/>
    </source>
</evidence>
<accession>A0A0E0AS68</accession>
<evidence type="ECO:0000256" key="1">
    <source>
        <dbReference type="SAM" id="MobiDB-lite"/>
    </source>
</evidence>
<proteinExistence type="predicted"/>
<dbReference type="AlphaFoldDB" id="A0A0E0AS68"/>
<sequence length="90" mass="9013">MTTTARPRECGGGGGGQGASPAEGETEDDMWAPTSCSTRSPAPWHDRPDGLGGVMVPACSTTTGKERGAGGIEQDEVSGAARAAATCFPM</sequence>
<feature type="region of interest" description="Disordered" evidence="1">
    <location>
        <begin position="1"/>
        <end position="55"/>
    </location>
</feature>
<dbReference type="HOGENOM" id="CLU_2444462_0_0_1"/>